<organism evidence="1 2">
    <name type="scientific">Dactylellina haptotyla (strain CBS 200.50)</name>
    <name type="common">Nematode-trapping fungus</name>
    <name type="synonym">Monacrosporium haptotylum</name>
    <dbReference type="NCBI Taxonomy" id="1284197"/>
    <lineage>
        <taxon>Eukaryota</taxon>
        <taxon>Fungi</taxon>
        <taxon>Dikarya</taxon>
        <taxon>Ascomycota</taxon>
        <taxon>Pezizomycotina</taxon>
        <taxon>Orbiliomycetes</taxon>
        <taxon>Orbiliales</taxon>
        <taxon>Orbiliaceae</taxon>
        <taxon>Dactylellina</taxon>
    </lineage>
</organism>
<name>S7ZXN4_DACHA</name>
<comment type="caution">
    <text evidence="1">The sequence shown here is derived from an EMBL/GenBank/DDBJ whole genome shotgun (WGS) entry which is preliminary data.</text>
</comment>
<dbReference type="EMBL" id="AQGS01001233">
    <property type="protein sequence ID" value="EPS35209.1"/>
    <property type="molecule type" value="Genomic_DNA"/>
</dbReference>
<dbReference type="HOGENOM" id="CLU_1204527_0_0_1"/>
<accession>S7ZXN4</accession>
<sequence length="221" mass="24643">MAFDGPYPSHSDSMERVIFNALLSPSHDDMDDVMSTSASSTRQNFKFTLPFRNWFRSSHLVRRIRSFREHPDASTLASSSSLSLTSIAADEILVQLPEGTSCTSKLIKSIQDMDRCFTRSAVEEMDSDTTETTCMRRCGSLTGTTTTTPNACRVPHIPAGGVNRTRSARATRRRRALKIKERYLEVNDGVWDTVGGILIPNAWPVGRVKTAIKKPKMARKT</sequence>
<evidence type="ECO:0000313" key="2">
    <source>
        <dbReference type="Proteomes" id="UP000015100"/>
    </source>
</evidence>
<dbReference type="Proteomes" id="UP000015100">
    <property type="component" value="Unassembled WGS sequence"/>
</dbReference>
<reference evidence="1 2" key="1">
    <citation type="journal article" date="2013" name="PLoS Genet.">
        <title>Genomic mechanisms accounting for the adaptation to parasitism in nematode-trapping fungi.</title>
        <authorList>
            <person name="Meerupati T."/>
            <person name="Andersson K.M."/>
            <person name="Friman E."/>
            <person name="Kumar D."/>
            <person name="Tunlid A."/>
            <person name="Ahren D."/>
        </authorList>
    </citation>
    <scope>NUCLEOTIDE SEQUENCE [LARGE SCALE GENOMIC DNA]</scope>
    <source>
        <strain evidence="1 2">CBS 200.50</strain>
    </source>
</reference>
<dbReference type="OMA" id="PRYIRTW"/>
<proteinExistence type="predicted"/>
<evidence type="ECO:0000313" key="1">
    <source>
        <dbReference type="EMBL" id="EPS35209.1"/>
    </source>
</evidence>
<dbReference type="AlphaFoldDB" id="S7ZXN4"/>
<keyword evidence="2" id="KW-1185">Reference proteome</keyword>
<dbReference type="OrthoDB" id="5306641at2759"/>
<gene>
    <name evidence="1" type="ORF">H072_11472</name>
</gene>
<reference evidence="2" key="2">
    <citation type="submission" date="2013-04" db="EMBL/GenBank/DDBJ databases">
        <title>Genomic mechanisms accounting for the adaptation to parasitism in nematode-trapping fungi.</title>
        <authorList>
            <person name="Ahren D.G."/>
        </authorList>
    </citation>
    <scope>NUCLEOTIDE SEQUENCE [LARGE SCALE GENOMIC DNA]</scope>
    <source>
        <strain evidence="2">CBS 200.50</strain>
    </source>
</reference>
<protein>
    <submittedName>
        <fullName evidence="1">Uncharacterized protein</fullName>
    </submittedName>
</protein>